<evidence type="ECO:0000313" key="2">
    <source>
        <dbReference type="EMBL" id="KAH7228533.1"/>
    </source>
</evidence>
<evidence type="ECO:0000259" key="1">
    <source>
        <dbReference type="Pfam" id="PF20150"/>
    </source>
</evidence>
<dbReference type="RefSeq" id="XP_046042770.1">
    <property type="nucleotide sequence ID" value="XM_046188875.1"/>
</dbReference>
<dbReference type="GeneID" id="70218829"/>
<name>A0A9P9JQW8_FUSRE</name>
<dbReference type="Proteomes" id="UP000720189">
    <property type="component" value="Unassembled WGS sequence"/>
</dbReference>
<dbReference type="AlphaFoldDB" id="A0A9P9JQW8"/>
<keyword evidence="3" id="KW-1185">Reference proteome</keyword>
<accession>A0A9P9JQW8</accession>
<reference evidence="2" key="1">
    <citation type="journal article" date="2021" name="Nat. Commun.">
        <title>Genetic determinants of endophytism in the Arabidopsis root mycobiome.</title>
        <authorList>
            <person name="Mesny F."/>
            <person name="Miyauchi S."/>
            <person name="Thiergart T."/>
            <person name="Pickel B."/>
            <person name="Atanasova L."/>
            <person name="Karlsson M."/>
            <person name="Huettel B."/>
            <person name="Barry K.W."/>
            <person name="Haridas S."/>
            <person name="Chen C."/>
            <person name="Bauer D."/>
            <person name="Andreopoulos W."/>
            <person name="Pangilinan J."/>
            <person name="LaButti K."/>
            <person name="Riley R."/>
            <person name="Lipzen A."/>
            <person name="Clum A."/>
            <person name="Drula E."/>
            <person name="Henrissat B."/>
            <person name="Kohler A."/>
            <person name="Grigoriev I.V."/>
            <person name="Martin F.M."/>
            <person name="Hacquard S."/>
        </authorList>
    </citation>
    <scope>NUCLEOTIDE SEQUENCE</scope>
    <source>
        <strain evidence="2">MPI-CAGE-AT-0023</strain>
    </source>
</reference>
<organism evidence="2 3">
    <name type="scientific">Fusarium redolens</name>
    <dbReference type="NCBI Taxonomy" id="48865"/>
    <lineage>
        <taxon>Eukaryota</taxon>
        <taxon>Fungi</taxon>
        <taxon>Dikarya</taxon>
        <taxon>Ascomycota</taxon>
        <taxon>Pezizomycotina</taxon>
        <taxon>Sordariomycetes</taxon>
        <taxon>Hypocreomycetidae</taxon>
        <taxon>Hypocreales</taxon>
        <taxon>Nectriaceae</taxon>
        <taxon>Fusarium</taxon>
        <taxon>Fusarium redolens species complex</taxon>
    </lineage>
</organism>
<dbReference type="OrthoDB" id="5080207at2759"/>
<comment type="caution">
    <text evidence="2">The sequence shown here is derived from an EMBL/GenBank/DDBJ whole genome shotgun (WGS) entry which is preliminary data.</text>
</comment>
<dbReference type="EMBL" id="JAGMUX010000024">
    <property type="protein sequence ID" value="KAH7228533.1"/>
    <property type="molecule type" value="Genomic_DNA"/>
</dbReference>
<dbReference type="InterPro" id="IPR045518">
    <property type="entry name" value="2EXR"/>
</dbReference>
<dbReference type="Pfam" id="PF20150">
    <property type="entry name" value="2EXR"/>
    <property type="match status" value="1"/>
</dbReference>
<feature type="domain" description="2EXR" evidence="1">
    <location>
        <begin position="3"/>
        <end position="70"/>
    </location>
</feature>
<evidence type="ECO:0000313" key="3">
    <source>
        <dbReference type="Proteomes" id="UP000720189"/>
    </source>
</evidence>
<sequence>MSFHLFPLLPLDLRVQIWGIALRSAAMSVVSLSLDTMCSSKSGLSCPSETVRQAGSHRIALSCKEALAEWERNTSLFSEWASVRFCVSRTIFLLLDLAQLKSNAMSETLLFTGMISRIQHVAFFAESGIKLMEVLTILTNLTCIETIFIIVPECPVEDMPSVDRHRIQSTAQFLANLTTESPPTTGCIATEPVDLYLEGSSPDPKFESFYTGVDAPSVELVMSRCSKDCQHDRKPAKRYLVSAQSGVVRYYIRVYRGIGFMGHCESCLPSVMLFSFEEQNLRLDSFHRPR</sequence>
<proteinExistence type="predicted"/>
<gene>
    <name evidence="2" type="ORF">BKA55DRAFT_526813</name>
</gene>
<protein>
    <recommendedName>
        <fullName evidence="1">2EXR domain-containing protein</fullName>
    </recommendedName>
</protein>